<accession>A0A7W9WTA1</accession>
<organism evidence="2 3">
    <name type="scientific">Paraburkholderia bannensis</name>
    <dbReference type="NCBI Taxonomy" id="765414"/>
    <lineage>
        <taxon>Bacteria</taxon>
        <taxon>Pseudomonadati</taxon>
        <taxon>Pseudomonadota</taxon>
        <taxon>Betaproteobacteria</taxon>
        <taxon>Burkholderiales</taxon>
        <taxon>Burkholderiaceae</taxon>
        <taxon>Paraburkholderia</taxon>
    </lineage>
</organism>
<keyword evidence="1" id="KW-0812">Transmembrane</keyword>
<gene>
    <name evidence="2" type="ORF">F4827_004985</name>
</gene>
<protein>
    <submittedName>
        <fullName evidence="2">Uncharacterized protein</fullName>
    </submittedName>
</protein>
<evidence type="ECO:0000313" key="3">
    <source>
        <dbReference type="Proteomes" id="UP000571554"/>
    </source>
</evidence>
<reference evidence="2 3" key="1">
    <citation type="submission" date="2020-08" db="EMBL/GenBank/DDBJ databases">
        <title>Above-ground endophytic microbial communities from plants in different locations in the United States.</title>
        <authorList>
            <person name="Frank C."/>
        </authorList>
    </citation>
    <scope>NUCLEOTIDE SEQUENCE [LARGE SCALE GENOMIC DNA]</scope>
    <source>
        <strain evidence="2 3">WP4_2_2</strain>
    </source>
</reference>
<dbReference type="RefSeq" id="WP_183728558.1">
    <property type="nucleotide sequence ID" value="NZ_JACHBW010000015.1"/>
</dbReference>
<comment type="caution">
    <text evidence="2">The sequence shown here is derived from an EMBL/GenBank/DDBJ whole genome shotgun (WGS) entry which is preliminary data.</text>
</comment>
<name>A0A7W9WTA1_9BURK</name>
<dbReference type="AlphaFoldDB" id="A0A7W9WTA1"/>
<evidence type="ECO:0000313" key="2">
    <source>
        <dbReference type="EMBL" id="MBB6105120.1"/>
    </source>
</evidence>
<proteinExistence type="predicted"/>
<feature type="transmembrane region" description="Helical" evidence="1">
    <location>
        <begin position="54"/>
        <end position="72"/>
    </location>
</feature>
<keyword evidence="1" id="KW-1133">Transmembrane helix</keyword>
<sequence>MSPLSLLIDHSQLLNRVETLYSFAPAEETFVADEQAAAHVSSAQRKERIAQIKGLVCGTLLFAPFLFAYVVACASR</sequence>
<dbReference type="Proteomes" id="UP000571554">
    <property type="component" value="Unassembled WGS sequence"/>
</dbReference>
<keyword evidence="3" id="KW-1185">Reference proteome</keyword>
<dbReference type="EMBL" id="JACHBW010000015">
    <property type="protein sequence ID" value="MBB6105120.1"/>
    <property type="molecule type" value="Genomic_DNA"/>
</dbReference>
<evidence type="ECO:0000256" key="1">
    <source>
        <dbReference type="SAM" id="Phobius"/>
    </source>
</evidence>
<keyword evidence="1" id="KW-0472">Membrane</keyword>